<sequence length="98" mass="11630">MLEKYDLTYFLVYNSNIQLDKECWQPLSPGLRRGTSNKDGFYARPRNKTDVKRREKQRSVWIWSSKMQWGGNFFPHIAGKNILRILPEPMFSEFSKVG</sequence>
<dbReference type="Proteomes" id="UP001054945">
    <property type="component" value="Unassembled WGS sequence"/>
</dbReference>
<gene>
    <name evidence="1" type="ORF">CEXT_794261</name>
</gene>
<evidence type="ECO:0000313" key="2">
    <source>
        <dbReference type="Proteomes" id="UP001054945"/>
    </source>
</evidence>
<protein>
    <submittedName>
        <fullName evidence="1">Uncharacterized protein</fullName>
    </submittedName>
</protein>
<dbReference type="EMBL" id="BPLR01009794">
    <property type="protein sequence ID" value="GIY34670.1"/>
    <property type="molecule type" value="Genomic_DNA"/>
</dbReference>
<reference evidence="1 2" key="1">
    <citation type="submission" date="2021-06" db="EMBL/GenBank/DDBJ databases">
        <title>Caerostris extrusa draft genome.</title>
        <authorList>
            <person name="Kono N."/>
            <person name="Arakawa K."/>
        </authorList>
    </citation>
    <scope>NUCLEOTIDE SEQUENCE [LARGE SCALE GENOMIC DNA]</scope>
</reference>
<organism evidence="1 2">
    <name type="scientific">Caerostris extrusa</name>
    <name type="common">Bark spider</name>
    <name type="synonym">Caerostris bankana</name>
    <dbReference type="NCBI Taxonomy" id="172846"/>
    <lineage>
        <taxon>Eukaryota</taxon>
        <taxon>Metazoa</taxon>
        <taxon>Ecdysozoa</taxon>
        <taxon>Arthropoda</taxon>
        <taxon>Chelicerata</taxon>
        <taxon>Arachnida</taxon>
        <taxon>Araneae</taxon>
        <taxon>Araneomorphae</taxon>
        <taxon>Entelegynae</taxon>
        <taxon>Araneoidea</taxon>
        <taxon>Araneidae</taxon>
        <taxon>Caerostris</taxon>
    </lineage>
</organism>
<evidence type="ECO:0000313" key="1">
    <source>
        <dbReference type="EMBL" id="GIY34670.1"/>
    </source>
</evidence>
<dbReference type="AlphaFoldDB" id="A0AAV4SQA4"/>
<comment type="caution">
    <text evidence="1">The sequence shown here is derived from an EMBL/GenBank/DDBJ whole genome shotgun (WGS) entry which is preliminary data.</text>
</comment>
<accession>A0AAV4SQA4</accession>
<proteinExistence type="predicted"/>
<name>A0AAV4SQA4_CAEEX</name>
<keyword evidence="2" id="KW-1185">Reference proteome</keyword>